<gene>
    <name evidence="2" type="ORF">L618_000100004780</name>
</gene>
<protein>
    <submittedName>
        <fullName evidence="2">SnoaL-like protein</fullName>
    </submittedName>
</protein>
<evidence type="ECO:0000313" key="3">
    <source>
        <dbReference type="Proteomes" id="UP000317573"/>
    </source>
</evidence>
<name>A0A562ETA4_RHORH</name>
<evidence type="ECO:0000259" key="1">
    <source>
        <dbReference type="Pfam" id="PF13577"/>
    </source>
</evidence>
<dbReference type="AlphaFoldDB" id="A0A562ETA4"/>
<sequence length="149" mass="16625">MSVDNIIGEDRAGDIAEITRITHVYARGLDRFDPKETLSAFTVDGVWDAGAVGLTRYEGHEQLLDFFERDAESVDKQFHIITNHVIDFQDADNATGTNYVFSEAEMKNGAAIKAIALNTDRYVRTPEGWKIAERVITPLTTPQMDGFDA</sequence>
<accession>A0A562ETA4</accession>
<dbReference type="EMBL" id="VLJT01000001">
    <property type="protein sequence ID" value="TWH25023.1"/>
    <property type="molecule type" value="Genomic_DNA"/>
</dbReference>
<dbReference type="InterPro" id="IPR032710">
    <property type="entry name" value="NTF2-like_dom_sf"/>
</dbReference>
<proteinExistence type="predicted"/>
<dbReference type="Pfam" id="PF13577">
    <property type="entry name" value="SnoaL_4"/>
    <property type="match status" value="1"/>
</dbReference>
<feature type="domain" description="SnoaL-like" evidence="1">
    <location>
        <begin position="11"/>
        <end position="134"/>
    </location>
</feature>
<comment type="caution">
    <text evidence="2">The sequence shown here is derived from an EMBL/GenBank/DDBJ whole genome shotgun (WGS) entry which is preliminary data.</text>
</comment>
<dbReference type="Gene3D" id="3.10.450.50">
    <property type="match status" value="1"/>
</dbReference>
<dbReference type="CDD" id="cd00531">
    <property type="entry name" value="NTF2_like"/>
    <property type="match status" value="1"/>
</dbReference>
<dbReference type="Proteomes" id="UP000317573">
    <property type="component" value="Unassembled WGS sequence"/>
</dbReference>
<reference evidence="2 3" key="1">
    <citation type="submission" date="2019-07" db="EMBL/GenBank/DDBJ databases">
        <title>Genome sequencing of lignin-degrading bacterial isolates.</title>
        <authorList>
            <person name="Gladden J."/>
        </authorList>
    </citation>
    <scope>NUCLEOTIDE SEQUENCE [LARGE SCALE GENOMIC DNA]</scope>
    <source>
        <strain evidence="2 3">J45</strain>
    </source>
</reference>
<evidence type="ECO:0000313" key="2">
    <source>
        <dbReference type="EMBL" id="TWH25023.1"/>
    </source>
</evidence>
<dbReference type="RefSeq" id="WP_016694434.1">
    <property type="nucleotide sequence ID" value="NZ_VLJT01000001.1"/>
</dbReference>
<dbReference type="InterPro" id="IPR037401">
    <property type="entry name" value="SnoaL-like"/>
</dbReference>
<organism evidence="2 3">
    <name type="scientific">Rhodococcus rhodochrous J45</name>
    <dbReference type="NCBI Taxonomy" id="935266"/>
    <lineage>
        <taxon>Bacteria</taxon>
        <taxon>Bacillati</taxon>
        <taxon>Actinomycetota</taxon>
        <taxon>Actinomycetes</taxon>
        <taxon>Mycobacteriales</taxon>
        <taxon>Nocardiaceae</taxon>
        <taxon>Rhodococcus</taxon>
    </lineage>
</organism>
<dbReference type="SUPFAM" id="SSF54427">
    <property type="entry name" value="NTF2-like"/>
    <property type="match status" value="1"/>
</dbReference>